<dbReference type="AlphaFoldDB" id="A0A7I7SZ64"/>
<feature type="region of interest" description="Disordered" evidence="1">
    <location>
        <begin position="391"/>
        <end position="426"/>
    </location>
</feature>
<dbReference type="KEGG" id="mhev:MHEL_03310"/>
<dbReference type="Pfam" id="PF13604">
    <property type="entry name" value="AAA_30"/>
    <property type="match status" value="1"/>
</dbReference>
<gene>
    <name evidence="3" type="ORF">MHEL_03310</name>
</gene>
<proteinExistence type="predicted"/>
<sequence>MREGAGDDGLTVAKALRLLHDNTLKLDEATVVVIDEAGMVGTDDLRQLLTATTRAGAKTVLVGDASQLAPVKARGGMFAQLCTDLPWTQRLSEVWRMSDPEERTASLALRDGEPAARRDAVDWYRSHDRLHHGDAITMAADALAAYTADAEVGRDALLVCDTTEMADALNLRIHNDRIDRNARSVVGARGQHISVGDLIISRRNDPTIAFHHSTPNAESLPSVRNGNRWRVAAIDAKTNRVAAERLDDNARVVFENDYVREHVSLGYAVTVHSAQGVTADACHAVLSDTASRNLLYVAMTRGRHANIAHIYERSTEASEFGHEKPAGTHLTQRGDSSEAATLIHGILACAEPTITAHDYAGKASEEALPDRVRDLLNMRAAATERRQAVYGSWKAQREEHNRGMAEAPERHISGNQDRSTDYGLEL</sequence>
<feature type="domain" description="UvrD-like helicase C-terminal" evidence="2">
    <location>
        <begin position="266"/>
        <end position="304"/>
    </location>
</feature>
<reference evidence="3 4" key="1">
    <citation type="journal article" date="2019" name="Emerg. Microbes Infect.">
        <title>Comprehensive subspecies identification of 175 nontuberculous mycobacteria species based on 7547 genomic profiles.</title>
        <authorList>
            <person name="Matsumoto Y."/>
            <person name="Kinjo T."/>
            <person name="Motooka D."/>
            <person name="Nabeya D."/>
            <person name="Jung N."/>
            <person name="Uechi K."/>
            <person name="Horii T."/>
            <person name="Iida T."/>
            <person name="Fujita J."/>
            <person name="Nakamura S."/>
        </authorList>
    </citation>
    <scope>NUCLEOTIDE SEQUENCE [LARGE SCALE GENOMIC DNA]</scope>
    <source>
        <strain evidence="3 4">JCM 30396</strain>
    </source>
</reference>
<dbReference type="Pfam" id="PF13538">
    <property type="entry name" value="UvrD_C_2"/>
    <property type="match status" value="1"/>
</dbReference>
<evidence type="ECO:0000313" key="3">
    <source>
        <dbReference type="EMBL" id="BBY62088.1"/>
    </source>
</evidence>
<dbReference type="EMBL" id="AP022596">
    <property type="protein sequence ID" value="BBY62088.1"/>
    <property type="molecule type" value="Genomic_DNA"/>
</dbReference>
<evidence type="ECO:0000256" key="1">
    <source>
        <dbReference type="SAM" id="MobiDB-lite"/>
    </source>
</evidence>
<dbReference type="InterPro" id="IPR027417">
    <property type="entry name" value="P-loop_NTPase"/>
</dbReference>
<dbReference type="InterPro" id="IPR027785">
    <property type="entry name" value="UvrD-like_helicase_C"/>
</dbReference>
<name>A0A7I7SZ64_9MYCO</name>
<protein>
    <recommendedName>
        <fullName evidence="2">UvrD-like helicase C-terminal domain-containing protein</fullName>
    </recommendedName>
</protein>
<dbReference type="Proteomes" id="UP000467148">
    <property type="component" value="Chromosome"/>
</dbReference>
<organism evidence="3 4">
    <name type="scientific">Mycolicibacterium helvum</name>
    <dbReference type="NCBI Taxonomy" id="1534349"/>
    <lineage>
        <taxon>Bacteria</taxon>
        <taxon>Bacillati</taxon>
        <taxon>Actinomycetota</taxon>
        <taxon>Actinomycetes</taxon>
        <taxon>Mycobacteriales</taxon>
        <taxon>Mycobacteriaceae</taxon>
        <taxon>Mycolicibacterium</taxon>
    </lineage>
</organism>
<feature type="compositionally biased region" description="Basic and acidic residues" evidence="1">
    <location>
        <begin position="395"/>
        <end position="412"/>
    </location>
</feature>
<evidence type="ECO:0000313" key="4">
    <source>
        <dbReference type="Proteomes" id="UP000467148"/>
    </source>
</evidence>
<dbReference type="SUPFAM" id="SSF52540">
    <property type="entry name" value="P-loop containing nucleoside triphosphate hydrolases"/>
    <property type="match status" value="1"/>
</dbReference>
<dbReference type="Gene3D" id="2.30.30.940">
    <property type="match status" value="1"/>
</dbReference>
<evidence type="ECO:0000259" key="2">
    <source>
        <dbReference type="Pfam" id="PF13538"/>
    </source>
</evidence>
<dbReference type="Gene3D" id="3.40.50.300">
    <property type="entry name" value="P-loop containing nucleotide triphosphate hydrolases"/>
    <property type="match status" value="2"/>
</dbReference>
<keyword evidence="4" id="KW-1185">Reference proteome</keyword>
<accession>A0A7I7SZ64</accession>
<dbReference type="CDD" id="cd18809">
    <property type="entry name" value="SF1_C_RecD"/>
    <property type="match status" value="1"/>
</dbReference>